<protein>
    <submittedName>
        <fullName evidence="1">Uncharacterized protein</fullName>
    </submittedName>
</protein>
<gene>
    <name evidence="1" type="ORF">ACFOM8_02185</name>
</gene>
<name>A0ABV7TZV7_9RHOB</name>
<keyword evidence="2" id="KW-1185">Reference proteome</keyword>
<dbReference type="EMBL" id="JBHRXY010000001">
    <property type="protein sequence ID" value="MFC3628250.1"/>
    <property type="molecule type" value="Genomic_DNA"/>
</dbReference>
<reference evidence="2" key="1">
    <citation type="journal article" date="2019" name="Int. J. Syst. Evol. Microbiol.">
        <title>The Global Catalogue of Microorganisms (GCM) 10K type strain sequencing project: providing services to taxonomists for standard genome sequencing and annotation.</title>
        <authorList>
            <consortium name="The Broad Institute Genomics Platform"/>
            <consortium name="The Broad Institute Genome Sequencing Center for Infectious Disease"/>
            <person name="Wu L."/>
            <person name="Ma J."/>
        </authorList>
    </citation>
    <scope>NUCLEOTIDE SEQUENCE [LARGE SCALE GENOMIC DNA]</scope>
    <source>
        <strain evidence="2">KCTC 42473</strain>
    </source>
</reference>
<evidence type="ECO:0000313" key="1">
    <source>
        <dbReference type="EMBL" id="MFC3628250.1"/>
    </source>
</evidence>
<dbReference type="Proteomes" id="UP001595539">
    <property type="component" value="Unassembled WGS sequence"/>
</dbReference>
<dbReference type="RefSeq" id="WP_377758884.1">
    <property type="nucleotide sequence ID" value="NZ_JBHRXY010000001.1"/>
</dbReference>
<accession>A0ABV7TZV7</accession>
<organism evidence="1 2">
    <name type="scientific">Paracoccus angustae</name>
    <dbReference type="NCBI Taxonomy" id="1671480"/>
    <lineage>
        <taxon>Bacteria</taxon>
        <taxon>Pseudomonadati</taxon>
        <taxon>Pseudomonadota</taxon>
        <taxon>Alphaproteobacteria</taxon>
        <taxon>Rhodobacterales</taxon>
        <taxon>Paracoccaceae</taxon>
        <taxon>Paracoccus</taxon>
    </lineage>
</organism>
<proteinExistence type="predicted"/>
<evidence type="ECO:0000313" key="2">
    <source>
        <dbReference type="Proteomes" id="UP001595539"/>
    </source>
</evidence>
<sequence length="80" mass="8418">MTARLSDCGTIAARKRASRDTLIVALADHARCLGPSLPSASWQSGIVIDLDAAEWVDITSPAALIPPAHIAAAELERGRK</sequence>
<comment type="caution">
    <text evidence="1">The sequence shown here is derived from an EMBL/GenBank/DDBJ whole genome shotgun (WGS) entry which is preliminary data.</text>
</comment>